<keyword evidence="4" id="KW-0479">Metal-binding</keyword>
<evidence type="ECO:0000256" key="8">
    <source>
        <dbReference type="ARBA" id="ARBA00022842"/>
    </source>
</evidence>
<dbReference type="PROSITE" id="PS00106">
    <property type="entry name" value="GALACTOKINASE"/>
    <property type="match status" value="1"/>
</dbReference>
<feature type="domain" description="Galactokinase N-terminal" evidence="14">
    <location>
        <begin position="15"/>
        <end position="61"/>
    </location>
</feature>
<dbReference type="PIRSF" id="PIRSF000530">
    <property type="entry name" value="Galactokinase"/>
    <property type="match status" value="1"/>
</dbReference>
<protein>
    <recommendedName>
        <fullName evidence="11">Galactokinase</fullName>
        <ecNumber evidence="11">2.7.1.6</ecNumber>
    </recommendedName>
</protein>
<dbReference type="InterPro" id="IPR020568">
    <property type="entry name" value="Ribosomal_Su5_D2-typ_SF"/>
</dbReference>
<comment type="similarity">
    <text evidence="1">Belongs to the GHMP kinase family. GalK subfamily.</text>
</comment>
<dbReference type="GO" id="GO:0004335">
    <property type="term" value="F:galactokinase activity"/>
    <property type="evidence" value="ECO:0007669"/>
    <property type="project" value="UniProtKB-UniRule"/>
</dbReference>
<organism evidence="15 16">
    <name type="scientific">Indibacter alkaliphilus (strain CCUG 57479 / KCTC 22604 / LW1)</name>
    <dbReference type="NCBI Taxonomy" id="1189612"/>
    <lineage>
        <taxon>Bacteria</taxon>
        <taxon>Pseudomonadati</taxon>
        <taxon>Bacteroidota</taxon>
        <taxon>Cytophagia</taxon>
        <taxon>Cytophagales</taxon>
        <taxon>Cyclobacteriaceae</taxon>
    </lineage>
</organism>
<dbReference type="InterPro" id="IPR019741">
    <property type="entry name" value="Galactokinase_CS"/>
</dbReference>
<evidence type="ECO:0000256" key="5">
    <source>
        <dbReference type="ARBA" id="ARBA00022741"/>
    </source>
</evidence>
<evidence type="ECO:0000256" key="9">
    <source>
        <dbReference type="ARBA" id="ARBA00023144"/>
    </source>
</evidence>
<evidence type="ECO:0000256" key="7">
    <source>
        <dbReference type="ARBA" id="ARBA00022840"/>
    </source>
</evidence>
<proteinExistence type="inferred from homology"/>
<evidence type="ECO:0000313" key="15">
    <source>
        <dbReference type="EMBL" id="EOZ91496.1"/>
    </source>
</evidence>
<dbReference type="Pfam" id="PF10509">
    <property type="entry name" value="GalKase_gal_bdg"/>
    <property type="match status" value="1"/>
</dbReference>
<dbReference type="GO" id="GO:0006012">
    <property type="term" value="P:galactose metabolic process"/>
    <property type="evidence" value="ECO:0007669"/>
    <property type="project" value="UniProtKB-UniRule"/>
</dbReference>
<dbReference type="FunFam" id="3.30.230.10:FF:000017">
    <property type="entry name" value="Galactokinase"/>
    <property type="match status" value="1"/>
</dbReference>
<dbReference type="FunFam" id="3.30.70.890:FF:000001">
    <property type="entry name" value="Galactokinase"/>
    <property type="match status" value="1"/>
</dbReference>
<dbReference type="OrthoDB" id="250531at2"/>
<dbReference type="InterPro" id="IPR006203">
    <property type="entry name" value="GHMP_knse_ATP-bd_CS"/>
</dbReference>
<dbReference type="InterPro" id="IPR000705">
    <property type="entry name" value="Galactokinase"/>
</dbReference>
<dbReference type="GO" id="GO:0005524">
    <property type="term" value="F:ATP binding"/>
    <property type="evidence" value="ECO:0007669"/>
    <property type="project" value="UniProtKB-UniRule"/>
</dbReference>
<evidence type="ECO:0000256" key="2">
    <source>
        <dbReference type="ARBA" id="ARBA00022490"/>
    </source>
</evidence>
<dbReference type="GO" id="GO:0046872">
    <property type="term" value="F:metal ion binding"/>
    <property type="evidence" value="ECO:0007669"/>
    <property type="project" value="UniProtKB-KW"/>
</dbReference>
<feature type="domain" description="GHMP kinase C-terminal" evidence="13">
    <location>
        <begin position="295"/>
        <end position="359"/>
    </location>
</feature>
<evidence type="ECO:0000256" key="6">
    <source>
        <dbReference type="ARBA" id="ARBA00022777"/>
    </source>
</evidence>
<sequence length="389" mass="43185">MQIDSKNLKNKVRDEFKRRFKKEPMMVHAPGRINLIGDHTDYNLGFVLPAAIDRGITLALANNGSDCCSLVSLDMGEEISVNLNEELRPINTGWANYILGVMQGLRSRGLELIGFDAVFGGDIPIGSGLSSSAALECAAVLGISRLMGNEISNRDMIHIAQKAEHDFAGVKCGIMDQFASVMGKSNQAIRLDCKSLQYEYLPIELEDCSFVLLDTKVSHSLGDSEYNKRRAECMEGIAIINRKYPQAESLREVSMEMLDNSKSEMSDKIFQRCLFVLEENSRVIRAGNYLKSGLSKEFGQLMFSSHEGLSRLYDVSCQELDLLVEEAKKLDPIYGARMMGGGFGGCTLNLIARRGKEDSISQLRSSFIKAFCREPGIYEINIEDGARLI</sequence>
<keyword evidence="16" id="KW-1185">Reference proteome</keyword>
<dbReference type="Pfam" id="PF00288">
    <property type="entry name" value="GHMP_kinases_N"/>
    <property type="match status" value="1"/>
</dbReference>
<dbReference type="RefSeq" id="WP_016255684.1">
    <property type="nucleotide sequence ID" value="NZ_ALWO02000054.1"/>
</dbReference>
<keyword evidence="9" id="KW-0299">Galactose metabolism</keyword>
<dbReference type="SUPFAM" id="SSF54211">
    <property type="entry name" value="Ribosomal protein S5 domain 2-like"/>
    <property type="match status" value="1"/>
</dbReference>
<dbReference type="eggNOG" id="COG0153">
    <property type="taxonomic scope" value="Bacteria"/>
</dbReference>
<evidence type="ECO:0000256" key="10">
    <source>
        <dbReference type="ARBA" id="ARBA00023277"/>
    </source>
</evidence>
<keyword evidence="3 15" id="KW-0808">Transferase</keyword>
<accession>S2DHF8</accession>
<dbReference type="EC" id="2.7.1.6" evidence="11"/>
<dbReference type="Pfam" id="PF08544">
    <property type="entry name" value="GHMP_kinases_C"/>
    <property type="match status" value="1"/>
</dbReference>
<dbReference type="Proteomes" id="UP000006073">
    <property type="component" value="Unassembled WGS sequence"/>
</dbReference>
<dbReference type="NCBIfam" id="TIGR00131">
    <property type="entry name" value="gal_kin"/>
    <property type="match status" value="1"/>
</dbReference>
<gene>
    <name evidence="15" type="ORF">A33Q_4564</name>
</gene>
<dbReference type="PANTHER" id="PTHR10457:SF7">
    <property type="entry name" value="GALACTOKINASE-RELATED"/>
    <property type="match status" value="1"/>
</dbReference>
<dbReference type="Gene3D" id="3.30.70.890">
    <property type="entry name" value="GHMP kinase, C-terminal domain"/>
    <property type="match status" value="1"/>
</dbReference>
<evidence type="ECO:0000259" key="12">
    <source>
        <dbReference type="Pfam" id="PF00288"/>
    </source>
</evidence>
<evidence type="ECO:0000259" key="13">
    <source>
        <dbReference type="Pfam" id="PF08544"/>
    </source>
</evidence>
<dbReference type="InterPro" id="IPR006204">
    <property type="entry name" value="GHMP_kinase_N_dom"/>
</dbReference>
<dbReference type="InterPro" id="IPR013750">
    <property type="entry name" value="GHMP_kinase_C_dom"/>
</dbReference>
<dbReference type="InterPro" id="IPR019539">
    <property type="entry name" value="GalKase_N"/>
</dbReference>
<dbReference type="GO" id="GO:0005829">
    <property type="term" value="C:cytosol"/>
    <property type="evidence" value="ECO:0007669"/>
    <property type="project" value="TreeGrafter"/>
</dbReference>
<dbReference type="InterPro" id="IPR014721">
    <property type="entry name" value="Ribsml_uS5_D2-typ_fold_subgr"/>
</dbReference>
<dbReference type="PROSITE" id="PS00627">
    <property type="entry name" value="GHMP_KINASES_ATP"/>
    <property type="match status" value="1"/>
</dbReference>
<evidence type="ECO:0000256" key="3">
    <source>
        <dbReference type="ARBA" id="ARBA00022679"/>
    </source>
</evidence>
<dbReference type="EMBL" id="ALWO02000054">
    <property type="protein sequence ID" value="EOZ91496.1"/>
    <property type="molecule type" value="Genomic_DNA"/>
</dbReference>
<keyword evidence="8" id="KW-0460">Magnesium</keyword>
<evidence type="ECO:0000256" key="1">
    <source>
        <dbReference type="ARBA" id="ARBA00006566"/>
    </source>
</evidence>
<dbReference type="InterPro" id="IPR006206">
    <property type="entry name" value="Mevalonate/galactokinase"/>
</dbReference>
<evidence type="ECO:0000259" key="14">
    <source>
        <dbReference type="Pfam" id="PF10509"/>
    </source>
</evidence>
<keyword evidence="10" id="KW-0119">Carbohydrate metabolism</keyword>
<keyword evidence="2" id="KW-0963">Cytoplasm</keyword>
<comment type="caution">
    <text evidence="15">The sequence shown here is derived from an EMBL/GenBank/DDBJ whole genome shotgun (WGS) entry which is preliminary data.</text>
</comment>
<keyword evidence="7" id="KW-0067">ATP-binding</keyword>
<keyword evidence="5" id="KW-0547">Nucleotide-binding</keyword>
<evidence type="ECO:0000256" key="11">
    <source>
        <dbReference type="NCBIfam" id="TIGR00131"/>
    </source>
</evidence>
<dbReference type="AlphaFoldDB" id="S2DHF8"/>
<dbReference type="PANTHER" id="PTHR10457">
    <property type="entry name" value="MEVALONATE KINASE/GALACTOKINASE"/>
    <property type="match status" value="1"/>
</dbReference>
<keyword evidence="6" id="KW-0418">Kinase</keyword>
<dbReference type="InterPro" id="IPR036554">
    <property type="entry name" value="GHMP_kinase_C_sf"/>
</dbReference>
<dbReference type="STRING" id="1189612.A33Q_4564"/>
<dbReference type="SUPFAM" id="SSF55060">
    <property type="entry name" value="GHMP Kinase, C-terminal domain"/>
    <property type="match status" value="1"/>
</dbReference>
<reference evidence="15 16" key="1">
    <citation type="journal article" date="2013" name="Genome Announc.">
        <title>Draft Genome Sequence of Indibacter alkaliphilus Strain LW1T, Isolated from Lonar Lake, a Haloalkaline Lake in the Buldana District of Maharashtra, India.</title>
        <authorList>
            <person name="Singh A."/>
            <person name="Kumar Jangir P."/>
            <person name="Sharma R."/>
            <person name="Singh A."/>
            <person name="Kumar Pinnaka A."/>
            <person name="Shivaji S."/>
        </authorList>
    </citation>
    <scope>NUCLEOTIDE SEQUENCE [LARGE SCALE GENOMIC DNA]</scope>
    <source>
        <strain evidence="16">CCUG 57479 / KCTC 22604 / LW1</strain>
    </source>
</reference>
<feature type="domain" description="GHMP kinase N-terminal" evidence="12">
    <location>
        <begin position="96"/>
        <end position="184"/>
    </location>
</feature>
<dbReference type="Gene3D" id="3.30.230.10">
    <property type="match status" value="1"/>
</dbReference>
<dbReference type="PRINTS" id="PR00959">
    <property type="entry name" value="MEVGALKINASE"/>
</dbReference>
<evidence type="ECO:0000313" key="16">
    <source>
        <dbReference type="Proteomes" id="UP000006073"/>
    </source>
</evidence>
<dbReference type="PRINTS" id="PR00473">
    <property type="entry name" value="GALCTOKINASE"/>
</dbReference>
<evidence type="ECO:0000256" key="4">
    <source>
        <dbReference type="ARBA" id="ARBA00022723"/>
    </source>
</evidence>
<name>S2DHF8_INDAL</name>